<dbReference type="PRINTS" id="PR00032">
    <property type="entry name" value="HTHARAC"/>
</dbReference>
<evidence type="ECO:0000256" key="3">
    <source>
        <dbReference type="ARBA" id="ARBA00023163"/>
    </source>
</evidence>
<dbReference type="Pfam" id="PF12833">
    <property type="entry name" value="HTH_18"/>
    <property type="match status" value="1"/>
</dbReference>
<dbReference type="AlphaFoldDB" id="A0A0M7APA2"/>
<dbReference type="Gene3D" id="1.10.10.60">
    <property type="entry name" value="Homeodomain-like"/>
    <property type="match status" value="1"/>
</dbReference>
<dbReference type="EMBL" id="CXWC01000013">
    <property type="protein sequence ID" value="CTQ76351.1"/>
    <property type="molecule type" value="Genomic_DNA"/>
</dbReference>
<dbReference type="STRING" id="311410.LA5095_03430"/>
<gene>
    <name evidence="5" type="primary">cdhR_10</name>
    <name evidence="5" type="ORF">LA5096_04712</name>
</gene>
<dbReference type="PANTHER" id="PTHR43130">
    <property type="entry name" value="ARAC-FAMILY TRANSCRIPTIONAL REGULATOR"/>
    <property type="match status" value="1"/>
</dbReference>
<evidence type="ECO:0000256" key="1">
    <source>
        <dbReference type="ARBA" id="ARBA00023015"/>
    </source>
</evidence>
<evidence type="ECO:0000313" key="6">
    <source>
        <dbReference type="Proteomes" id="UP000049983"/>
    </source>
</evidence>
<dbReference type="InterPro" id="IPR009057">
    <property type="entry name" value="Homeodomain-like_sf"/>
</dbReference>
<reference evidence="6" key="1">
    <citation type="submission" date="2015-07" db="EMBL/GenBank/DDBJ databases">
        <authorList>
            <person name="Rodrigo-Torres Lidia"/>
            <person name="Arahal R.David."/>
        </authorList>
    </citation>
    <scope>NUCLEOTIDE SEQUENCE [LARGE SCALE GENOMIC DNA]</scope>
    <source>
        <strain evidence="6">CECT 5096</strain>
    </source>
</reference>
<dbReference type="Proteomes" id="UP000049983">
    <property type="component" value="Unassembled WGS sequence"/>
</dbReference>
<keyword evidence="3" id="KW-0804">Transcription</keyword>
<proteinExistence type="predicted"/>
<sequence>MTSRLLSLQVWHLARLKFFQFSHIVLQSRHGYRIMRMLDTKRKIGFFFIEDFALMSGAAAVEPLRAANLLAKKPLYEICYFSKDGGPTYSSCGAPFHTEQLAGTDPDLDILFVVAGGNAMSLQDTAVSGLVRSLAAHGTSLGGISGGPVLLAKAGVMKNRRFTVHWEHFEELREYSDRFLMERRLYIIDRDRYTCAGGMAPLDMMHALIQSDHGIDLARAVTDWFIHTEVRSSEQPQRSGFAGGNKNLHPIVLSALDLMENHIADPLSFKQIAMLVGVGERQLQRRFDQELNIGPMQCYLEIRLDKADELTRKTRLSFMEIALTTGFVNQGHFAKTFRTRFGMTPTDRRRLEKD</sequence>
<dbReference type="SUPFAM" id="SSF52317">
    <property type="entry name" value="Class I glutamine amidotransferase-like"/>
    <property type="match status" value="1"/>
</dbReference>
<dbReference type="CDD" id="cd03136">
    <property type="entry name" value="GATase1_AraC_ArgR_like"/>
    <property type="match status" value="1"/>
</dbReference>
<evidence type="ECO:0000259" key="4">
    <source>
        <dbReference type="PROSITE" id="PS01124"/>
    </source>
</evidence>
<keyword evidence="2" id="KW-0238">DNA-binding</keyword>
<dbReference type="SUPFAM" id="SSF46689">
    <property type="entry name" value="Homeodomain-like"/>
    <property type="match status" value="2"/>
</dbReference>
<evidence type="ECO:0000256" key="2">
    <source>
        <dbReference type="ARBA" id="ARBA00023125"/>
    </source>
</evidence>
<keyword evidence="6" id="KW-1185">Reference proteome</keyword>
<dbReference type="Gene3D" id="3.40.50.880">
    <property type="match status" value="1"/>
</dbReference>
<dbReference type="InterPro" id="IPR052158">
    <property type="entry name" value="INH-QAR"/>
</dbReference>
<dbReference type="InterPro" id="IPR018060">
    <property type="entry name" value="HTH_AraC"/>
</dbReference>
<protein>
    <submittedName>
        <fullName evidence="5">Carnitine catabolism transcriptional activator</fullName>
    </submittedName>
</protein>
<dbReference type="PROSITE" id="PS01124">
    <property type="entry name" value="HTH_ARAC_FAMILY_2"/>
    <property type="match status" value="1"/>
</dbReference>
<dbReference type="Pfam" id="PF01965">
    <property type="entry name" value="DJ-1_PfpI"/>
    <property type="match status" value="1"/>
</dbReference>
<dbReference type="SMART" id="SM00342">
    <property type="entry name" value="HTH_ARAC"/>
    <property type="match status" value="1"/>
</dbReference>
<dbReference type="GO" id="GO:0043565">
    <property type="term" value="F:sequence-specific DNA binding"/>
    <property type="evidence" value="ECO:0007669"/>
    <property type="project" value="InterPro"/>
</dbReference>
<dbReference type="PANTHER" id="PTHR43130:SF3">
    <property type="entry name" value="HTH-TYPE TRANSCRIPTIONAL REGULATOR RV1931C"/>
    <property type="match status" value="1"/>
</dbReference>
<dbReference type="GO" id="GO:0003700">
    <property type="term" value="F:DNA-binding transcription factor activity"/>
    <property type="evidence" value="ECO:0007669"/>
    <property type="project" value="InterPro"/>
</dbReference>
<dbReference type="InterPro" id="IPR020449">
    <property type="entry name" value="Tscrpt_reg_AraC-type_HTH"/>
</dbReference>
<dbReference type="OrthoDB" id="9793400at2"/>
<accession>A0A0M7APA2</accession>
<dbReference type="InterPro" id="IPR002818">
    <property type="entry name" value="DJ-1/PfpI"/>
</dbReference>
<organism evidence="5 6">
    <name type="scientific">Roseibium album</name>
    <dbReference type="NCBI Taxonomy" id="311410"/>
    <lineage>
        <taxon>Bacteria</taxon>
        <taxon>Pseudomonadati</taxon>
        <taxon>Pseudomonadota</taxon>
        <taxon>Alphaproteobacteria</taxon>
        <taxon>Hyphomicrobiales</taxon>
        <taxon>Stappiaceae</taxon>
        <taxon>Roseibium</taxon>
    </lineage>
</organism>
<dbReference type="InterPro" id="IPR029062">
    <property type="entry name" value="Class_I_gatase-like"/>
</dbReference>
<evidence type="ECO:0000313" key="5">
    <source>
        <dbReference type="EMBL" id="CTQ76351.1"/>
    </source>
</evidence>
<name>A0A0M7APA2_9HYPH</name>
<feature type="domain" description="HTH araC/xylS-type" evidence="4">
    <location>
        <begin position="253"/>
        <end position="351"/>
    </location>
</feature>
<keyword evidence="1" id="KW-0805">Transcription regulation</keyword>